<dbReference type="Pfam" id="PF03169">
    <property type="entry name" value="OPT"/>
    <property type="match status" value="1"/>
</dbReference>
<keyword evidence="7 9" id="KW-1133">Transmembrane helix</keyword>
<evidence type="ECO:0000313" key="10">
    <source>
        <dbReference type="EMBL" id="KAG0146029.1"/>
    </source>
</evidence>
<evidence type="ECO:0000313" key="11">
    <source>
        <dbReference type="Proteomes" id="UP000886653"/>
    </source>
</evidence>
<evidence type="ECO:0000256" key="6">
    <source>
        <dbReference type="ARBA" id="ARBA00022927"/>
    </source>
</evidence>
<feature type="transmembrane region" description="Helical" evidence="9">
    <location>
        <begin position="373"/>
        <end position="395"/>
    </location>
</feature>
<keyword evidence="6" id="KW-0653">Protein transport</keyword>
<dbReference type="InterPro" id="IPR004813">
    <property type="entry name" value="OPT"/>
</dbReference>
<dbReference type="AlphaFoldDB" id="A0A9P6NKX7"/>
<keyword evidence="4 9" id="KW-0812">Transmembrane</keyword>
<feature type="transmembrane region" description="Helical" evidence="9">
    <location>
        <begin position="528"/>
        <end position="554"/>
    </location>
</feature>
<gene>
    <name evidence="10" type="ORF">CROQUDRAFT_45020</name>
</gene>
<dbReference type="PANTHER" id="PTHR22601">
    <property type="entry name" value="ISP4 LIKE PROTEIN"/>
    <property type="match status" value="1"/>
</dbReference>
<dbReference type="EMBL" id="MU167267">
    <property type="protein sequence ID" value="KAG0146029.1"/>
    <property type="molecule type" value="Genomic_DNA"/>
</dbReference>
<comment type="caution">
    <text evidence="10">The sequence shown here is derived from an EMBL/GenBank/DDBJ whole genome shotgun (WGS) entry which is preliminary data.</text>
</comment>
<dbReference type="GO" id="GO:0016020">
    <property type="term" value="C:membrane"/>
    <property type="evidence" value="ECO:0007669"/>
    <property type="project" value="UniProtKB-SubCell"/>
</dbReference>
<keyword evidence="8 9" id="KW-0472">Membrane</keyword>
<proteinExistence type="inferred from homology"/>
<protein>
    <submittedName>
        <fullName evidence="10">Uncharacterized protein</fullName>
    </submittedName>
</protein>
<organism evidence="10 11">
    <name type="scientific">Cronartium quercuum f. sp. fusiforme G11</name>
    <dbReference type="NCBI Taxonomy" id="708437"/>
    <lineage>
        <taxon>Eukaryota</taxon>
        <taxon>Fungi</taxon>
        <taxon>Dikarya</taxon>
        <taxon>Basidiomycota</taxon>
        <taxon>Pucciniomycotina</taxon>
        <taxon>Pucciniomycetes</taxon>
        <taxon>Pucciniales</taxon>
        <taxon>Coleosporiaceae</taxon>
        <taxon>Cronartium</taxon>
    </lineage>
</organism>
<keyword evidence="11" id="KW-1185">Reference proteome</keyword>
<comment type="similarity">
    <text evidence="2">Belongs to the oligopeptide OPT transporter family.</text>
</comment>
<name>A0A9P6NKX7_9BASI</name>
<feature type="transmembrane region" description="Helical" evidence="9">
    <location>
        <begin position="680"/>
        <end position="703"/>
    </location>
</feature>
<evidence type="ECO:0000256" key="2">
    <source>
        <dbReference type="ARBA" id="ARBA00008807"/>
    </source>
</evidence>
<comment type="subcellular location">
    <subcellularLocation>
        <location evidence="1">Membrane</location>
        <topology evidence="1">Multi-pass membrane protein</topology>
    </subcellularLocation>
</comment>
<evidence type="ECO:0000256" key="8">
    <source>
        <dbReference type="ARBA" id="ARBA00023136"/>
    </source>
</evidence>
<dbReference type="GO" id="GO:0015031">
    <property type="term" value="P:protein transport"/>
    <property type="evidence" value="ECO:0007669"/>
    <property type="project" value="UniProtKB-KW"/>
</dbReference>
<dbReference type="InterPro" id="IPR004648">
    <property type="entry name" value="Oligpept_transpt"/>
</dbReference>
<evidence type="ECO:0000256" key="7">
    <source>
        <dbReference type="ARBA" id="ARBA00022989"/>
    </source>
</evidence>
<dbReference type="Proteomes" id="UP000886653">
    <property type="component" value="Unassembled WGS sequence"/>
</dbReference>
<reference evidence="10" key="1">
    <citation type="submission" date="2013-11" db="EMBL/GenBank/DDBJ databases">
        <title>Genome sequence of the fusiform rust pathogen reveals effectors for host alternation and coevolution with pine.</title>
        <authorList>
            <consortium name="DOE Joint Genome Institute"/>
            <person name="Smith K."/>
            <person name="Pendleton A."/>
            <person name="Kubisiak T."/>
            <person name="Anderson C."/>
            <person name="Salamov A."/>
            <person name="Aerts A."/>
            <person name="Riley R."/>
            <person name="Clum A."/>
            <person name="Lindquist E."/>
            <person name="Ence D."/>
            <person name="Campbell M."/>
            <person name="Kronenberg Z."/>
            <person name="Feau N."/>
            <person name="Dhillon B."/>
            <person name="Hamelin R."/>
            <person name="Burleigh J."/>
            <person name="Smith J."/>
            <person name="Yandell M."/>
            <person name="Nelson C."/>
            <person name="Grigoriev I."/>
            <person name="Davis J."/>
        </authorList>
    </citation>
    <scope>NUCLEOTIDE SEQUENCE</scope>
    <source>
        <strain evidence="10">G11</strain>
    </source>
</reference>
<dbReference type="NCBIfam" id="TIGR00728">
    <property type="entry name" value="OPT_sfam"/>
    <property type="match status" value="1"/>
</dbReference>
<feature type="transmembrane region" description="Helical" evidence="9">
    <location>
        <begin position="607"/>
        <end position="629"/>
    </location>
</feature>
<feature type="transmembrane region" description="Helical" evidence="9">
    <location>
        <begin position="723"/>
        <end position="744"/>
    </location>
</feature>
<feature type="transmembrane region" description="Helical" evidence="9">
    <location>
        <begin position="499"/>
        <end position="521"/>
    </location>
</feature>
<sequence>MSFRRNLNTINRYESRPNSGIADAAEFQTQPLTFHVRSREPVHNRLSGNVDSHVFVEESRRTSTSRSLKITGENTVDANSSDSQTINEKTLAGQVETLNDCTANELTNEKSDVLSQYDEPESDVTLFSLDDDPNLPVMTFRSILVGVLEGILGAAVTQLFMFKPVHLRIQPLFLQITSMLFGRGLALIPGPKWWNPGPFSIKETAFASIMSSSASVGAFAIEMLAAQDLYFDRVPNFAISMAILLSSQMIGYGWAGLTQPILVYPAQVAYPDVLPSVSLFHSLFGEGQETKDQLKFFKKAFFSMGLYEIFPTYISPALQAVSLFCLTLPHNQAITNLFGGAQPFEGLGFLNVSGDWSLIGAQGPFFTPLIAQIHHIIGVLFSLFIFSVVYTNSWFDAGSAQNFPFLSTSLLTSEGAPYPSKKIINADGTPNEEAIAKIGLPYFTSTYVIASVFGSLAAASAVSHVLLHNHDIILSLFKKNANIKGTDPHRIVCQKYPDFPLWGFMLISVLSIGLALGASALENSGLSVGGILVAIALSGVLTLAVGFLTAITGFHLNLNSVVQMLGGLLFPGNAYGNMVFTTYGASTVSQSINMLKDLKLGQYMHMSQTSVVTSQILGTFVGTLVNYGMMKVLINNQRDVLLLPNGNGVFSGFTIASFEAHAVSWGAFSTRLFLANQRYVAIPAALGIGIILPIPFFIAHKYWPRLRLNAVNIPLVTGSISSGYAGATAGRFVNIIIGLMSQFYARRYRPEWFKKYNYVCSAALDGGAQIVILILSIFFQGAAGYTVKFPTYFLNPPSGIPKDYCYMSSGMGKGNSHED</sequence>
<evidence type="ECO:0000256" key="1">
    <source>
        <dbReference type="ARBA" id="ARBA00004141"/>
    </source>
</evidence>
<accession>A0A9P6NKX7</accession>
<keyword evidence="3" id="KW-0813">Transport</keyword>
<evidence type="ECO:0000256" key="9">
    <source>
        <dbReference type="SAM" id="Phobius"/>
    </source>
</evidence>
<feature type="transmembrane region" description="Helical" evidence="9">
    <location>
        <begin position="574"/>
        <end position="595"/>
    </location>
</feature>
<feature type="transmembrane region" description="Helical" evidence="9">
    <location>
        <begin position="756"/>
        <end position="779"/>
    </location>
</feature>
<evidence type="ECO:0000256" key="3">
    <source>
        <dbReference type="ARBA" id="ARBA00022448"/>
    </source>
</evidence>
<keyword evidence="5" id="KW-0571">Peptide transport</keyword>
<evidence type="ECO:0000256" key="5">
    <source>
        <dbReference type="ARBA" id="ARBA00022856"/>
    </source>
</evidence>
<dbReference type="OrthoDB" id="9986677at2759"/>
<evidence type="ECO:0000256" key="4">
    <source>
        <dbReference type="ARBA" id="ARBA00022692"/>
    </source>
</evidence>
<dbReference type="GO" id="GO:0035673">
    <property type="term" value="F:oligopeptide transmembrane transporter activity"/>
    <property type="evidence" value="ECO:0007669"/>
    <property type="project" value="InterPro"/>
</dbReference>